<evidence type="ECO:0000313" key="6">
    <source>
        <dbReference type="EMBL" id="PAV77529.1"/>
    </source>
</evidence>
<organism evidence="6 7">
    <name type="scientific">Diploscapter pachys</name>
    <dbReference type="NCBI Taxonomy" id="2018661"/>
    <lineage>
        <taxon>Eukaryota</taxon>
        <taxon>Metazoa</taxon>
        <taxon>Ecdysozoa</taxon>
        <taxon>Nematoda</taxon>
        <taxon>Chromadorea</taxon>
        <taxon>Rhabditida</taxon>
        <taxon>Rhabditina</taxon>
        <taxon>Rhabditomorpha</taxon>
        <taxon>Rhabditoidea</taxon>
        <taxon>Rhabditidae</taxon>
        <taxon>Diploscapter</taxon>
    </lineage>
</organism>
<evidence type="ECO:0000313" key="7">
    <source>
        <dbReference type="Proteomes" id="UP000218231"/>
    </source>
</evidence>
<dbReference type="InterPro" id="IPR057134">
    <property type="entry name" value="Spectrin_Anc-1_3"/>
</dbReference>
<sequence>MNVNLTKDKFEELCSDLFNKVMNIVNNALSNAGLNESQIDHVILAGGSTRIPKIREMLSNKFGKIKIKANIDPSEAIAQGAAIAARSYELDERIAKLLDLPIDEILVEEIKKLSLEIKNLPKTLVISRQLLKKLTKLHDNKKSSTKYVSIKNKMESIGKQLETLKMITSMKSHQNAILDLPKLIEIIHGQLHMLHEAAYSDLFEDDLDIRKKIMENLTQFEDSLVKKQEQIIHEELRARLDIHQLQVEIDKAQANFYNISQTSSSLRDFKQSTIPHLAQLAQDIDSVPADFTKRADGLRDRLHKLNKNIDHRILKASENEARRRAAERIINDKRQQLDEILAKYQQGPQPLDTVEQDSRGLKSIIDDIQNVDPSVIESNSQLARDLNDVKQKAKEQSSIFDQNIQNEKPIRDEQKRISDQIAKLRAATSDLPHLDPSQALAFAGDLANAARQLKSDVDNNSDKVHRPSDIVNHNDLNDHLPSDVLALQQAIDDMQRGLRDRIQYESIDSEIQRISDSLATLPSDLPENINDQQQMLENLSSTKERMNKIINDIPDTEAWRKLVEKARISLSKIEDLIELMSDKLIDNMATFAKLRNINFNTKCQLLAITTENSQNPPSEQEQSLLASYNENILKMCDENARMNNSGLGQDEKRELDKLSAQLTNLLVSSEHNETTRKVELLEVSTIVKWRLSKIVETADQLMENPEGIPSQYAPTADQLRSEVSRAKDLIQGRDPSSDSIAHALETAIPAAENRIPQLDDGANTWEEFVRARDDADSTLDSLRQPLDAVLGKSKRSVDEACQDFASLGTASRNIPILSEKIKYLQGLSERLNLLENAYCDVLMLNVNFEQCEKQYDEKMNDIIAEIENEQILTDSANHINNEIDAMLADLQNNPATREHNSNLEDHHIPALRAQLSSLEDKSAEAAGTRKHVSPGMNRLDELRQKIQDLESALQNAKLEADENEREELVLQLRLTLEQLDKKPISELTPSELNALELNIEKLPEKDAQEIMEKISDMKKAKDEHDSKLADARNSIGDLEKSVKELEKKPKKKGTSPSIDELREKLQAIEGLLPRAQELANNPILLDEDRSKVSEIVDRLIKLGDEVRRDLSSTIFKQQK</sequence>
<dbReference type="OrthoDB" id="5869473at2759"/>
<reference evidence="6 7" key="1">
    <citation type="journal article" date="2017" name="Curr. Biol.">
        <title>Genome architecture and evolution of a unichromosomal asexual nematode.</title>
        <authorList>
            <person name="Fradin H."/>
            <person name="Zegar C."/>
            <person name="Gutwein M."/>
            <person name="Lucas J."/>
            <person name="Kovtun M."/>
            <person name="Corcoran D."/>
            <person name="Baugh L.R."/>
            <person name="Kiontke K."/>
            <person name="Gunsalus K."/>
            <person name="Fitch D.H."/>
            <person name="Piano F."/>
        </authorList>
    </citation>
    <scope>NUCLEOTIDE SEQUENCE [LARGE SCALE GENOMIC DNA]</scope>
    <source>
        <strain evidence="6">PF1309</strain>
    </source>
</reference>
<dbReference type="EMBL" id="LIAE01007695">
    <property type="protein sequence ID" value="PAV77529.1"/>
    <property type="molecule type" value="Genomic_DNA"/>
</dbReference>
<evidence type="ECO:0000256" key="4">
    <source>
        <dbReference type="SAM" id="Coils"/>
    </source>
</evidence>
<evidence type="ECO:0000256" key="1">
    <source>
        <dbReference type="ARBA" id="ARBA00007381"/>
    </source>
</evidence>
<dbReference type="Pfam" id="PF24611">
    <property type="entry name" value="Spectrin_Anc-1"/>
    <property type="match status" value="1"/>
</dbReference>
<dbReference type="GO" id="GO:0140662">
    <property type="term" value="F:ATP-dependent protein folding chaperone"/>
    <property type="evidence" value="ECO:0007669"/>
    <property type="project" value="InterPro"/>
</dbReference>
<feature type="coiled-coil region" evidence="4">
    <location>
        <begin position="939"/>
        <end position="978"/>
    </location>
</feature>
<dbReference type="STRING" id="2018661.A0A2A2KUI6"/>
<dbReference type="InterPro" id="IPR018181">
    <property type="entry name" value="Heat_shock_70_CS"/>
</dbReference>
<feature type="coiled-coil region" evidence="4">
    <location>
        <begin position="1014"/>
        <end position="1078"/>
    </location>
</feature>
<dbReference type="Gene3D" id="3.90.640.10">
    <property type="entry name" value="Actin, Chain A, domain 4"/>
    <property type="match status" value="1"/>
</dbReference>
<dbReference type="Proteomes" id="UP000218231">
    <property type="component" value="Unassembled WGS sequence"/>
</dbReference>
<evidence type="ECO:0000256" key="3">
    <source>
        <dbReference type="ARBA" id="ARBA00022840"/>
    </source>
</evidence>
<dbReference type="InterPro" id="IPR013126">
    <property type="entry name" value="Hsp_70_fam"/>
</dbReference>
<keyword evidence="3" id="KW-0067">ATP-binding</keyword>
<evidence type="ECO:0000259" key="5">
    <source>
        <dbReference type="Pfam" id="PF24611"/>
    </source>
</evidence>
<dbReference type="PANTHER" id="PTHR45639">
    <property type="entry name" value="HSC70CB, ISOFORM G-RELATED"/>
    <property type="match status" value="1"/>
</dbReference>
<dbReference type="PRINTS" id="PR00301">
    <property type="entry name" value="HEATSHOCK70"/>
</dbReference>
<comment type="similarity">
    <text evidence="1">Belongs to the heat shock protein 70 family.</text>
</comment>
<keyword evidence="4" id="KW-0175">Coiled coil</keyword>
<keyword evidence="2" id="KW-0547">Nucleotide-binding</keyword>
<feature type="domain" description="Nuclear anchorage protein 1 spectrin-like repeat" evidence="5">
    <location>
        <begin position="755"/>
        <end position="867"/>
    </location>
</feature>
<gene>
    <name evidence="6" type="ORF">WR25_02554</name>
</gene>
<dbReference type="PANTHER" id="PTHR45639:SF34">
    <property type="entry name" value="CHAPERONE PROTEIN DNAK"/>
    <property type="match status" value="1"/>
</dbReference>
<comment type="caution">
    <text evidence="6">The sequence shown here is derived from an EMBL/GenBank/DDBJ whole genome shotgun (WGS) entry which is preliminary data.</text>
</comment>
<name>A0A2A2KUI6_9BILA</name>
<dbReference type="Gene3D" id="3.30.420.40">
    <property type="match status" value="2"/>
</dbReference>
<dbReference type="GO" id="GO:0034663">
    <property type="term" value="C:endoplasmic reticulum chaperone complex"/>
    <property type="evidence" value="ECO:0007669"/>
    <property type="project" value="TreeGrafter"/>
</dbReference>
<keyword evidence="7" id="KW-1185">Reference proteome</keyword>
<protein>
    <recommendedName>
        <fullName evidence="5">Nuclear anchorage protein 1 spectrin-like repeat domain-containing protein</fullName>
    </recommendedName>
</protein>
<evidence type="ECO:0000256" key="2">
    <source>
        <dbReference type="ARBA" id="ARBA00022741"/>
    </source>
</evidence>
<dbReference type="GO" id="GO:0005524">
    <property type="term" value="F:ATP binding"/>
    <property type="evidence" value="ECO:0007669"/>
    <property type="project" value="UniProtKB-KW"/>
</dbReference>
<dbReference type="GO" id="GO:0030968">
    <property type="term" value="P:endoplasmic reticulum unfolded protein response"/>
    <property type="evidence" value="ECO:0007669"/>
    <property type="project" value="TreeGrafter"/>
</dbReference>
<dbReference type="AlphaFoldDB" id="A0A2A2KUI6"/>
<accession>A0A2A2KUI6</accession>
<dbReference type="PROSITE" id="PS01036">
    <property type="entry name" value="HSP70_3"/>
    <property type="match status" value="1"/>
</dbReference>
<proteinExistence type="inferred from homology"/>
<dbReference type="InterPro" id="IPR043129">
    <property type="entry name" value="ATPase_NBD"/>
</dbReference>
<dbReference type="Pfam" id="PF00012">
    <property type="entry name" value="HSP70"/>
    <property type="match status" value="1"/>
</dbReference>
<dbReference type="SUPFAM" id="SSF53067">
    <property type="entry name" value="Actin-like ATPase domain"/>
    <property type="match status" value="1"/>
</dbReference>